<reference evidence="7 8" key="1">
    <citation type="submission" date="2020-04" db="EMBL/GenBank/DDBJ databases">
        <title>MicrobeNet Type strains.</title>
        <authorList>
            <person name="Nicholson A.C."/>
        </authorList>
    </citation>
    <scope>NUCLEOTIDE SEQUENCE [LARGE SCALE GENOMIC DNA]</scope>
    <source>
        <strain evidence="7 8">DSM 44956</strain>
    </source>
</reference>
<accession>A0A7X6R772</accession>
<dbReference type="AlphaFoldDB" id="A0A7X6R772"/>
<feature type="region of interest" description="Disordered" evidence="5">
    <location>
        <begin position="326"/>
        <end position="364"/>
    </location>
</feature>
<keyword evidence="4" id="KW-0175">Coiled coil</keyword>
<dbReference type="PANTHER" id="PTHR32114:SF2">
    <property type="entry name" value="ABC TRANSPORTER ABCH.3"/>
    <property type="match status" value="1"/>
</dbReference>
<feature type="domain" description="Rad50/SbcC-type AAA" evidence="6">
    <location>
        <begin position="6"/>
        <end position="169"/>
    </location>
</feature>
<evidence type="ECO:0000256" key="4">
    <source>
        <dbReference type="SAM" id="Coils"/>
    </source>
</evidence>
<dbReference type="Gene3D" id="3.40.50.300">
    <property type="entry name" value="P-loop containing nucleotide triphosphate hydrolases"/>
    <property type="match status" value="2"/>
</dbReference>
<evidence type="ECO:0000256" key="1">
    <source>
        <dbReference type="ARBA" id="ARBA00006930"/>
    </source>
</evidence>
<evidence type="ECO:0000256" key="2">
    <source>
        <dbReference type="ARBA" id="ARBA00011322"/>
    </source>
</evidence>
<gene>
    <name evidence="7" type="ORF">HGB38_34645</name>
</gene>
<evidence type="ECO:0000259" key="6">
    <source>
        <dbReference type="Pfam" id="PF13476"/>
    </source>
</evidence>
<feature type="compositionally biased region" description="Polar residues" evidence="5">
    <location>
        <begin position="340"/>
        <end position="349"/>
    </location>
</feature>
<feature type="compositionally biased region" description="Basic and acidic residues" evidence="5">
    <location>
        <begin position="326"/>
        <end position="339"/>
    </location>
</feature>
<proteinExistence type="inferred from homology"/>
<dbReference type="RefSeq" id="WP_062976753.1">
    <property type="nucleotide sequence ID" value="NZ_JAAXOS010000029.1"/>
</dbReference>
<sequence>MKPVTLSMKGFRSYPESATIDFAGKGLTAVLGDTGAGKSSILEGVTFALFNKSSWDGRETKPLIADKASVGSVELTFIHGGVRWRVHRTIHATNPNAGRHHLKNLDTGEEVDGATAVTKRIEGILQLGYDTFLRVGLLPQGKFDQLLTSKASERKRHLRELFGAESLVKVQETARDRATELAKLLATATEKRKGMWPDPAQTAAEYGSKASVAEALADQLDTTIGTISALQETVSAAHAAAIAARTATDNLAEGIVHEAIPTLDKLGPIADRIGQQRASLEESAAEIDTREQSLVEQIRLREQAGEGLSSLGNAEGILARLVERAEGHRQEQRSLDDRTTSLAEESSQIAADEAELNERSEKTQPLIDAADTAAAVGDDVRSRANELRMKVREALEAAFHVAETTNARQEANDELARANKLFADLTQELVAAKDAVTRAEARKSALELQNRAALIAADIHPGDDCPVCHQQVPDPFEAGGTATSDEIRKVQTALGEATALREKISDDIADAKAAVASAERTVSISAKKHRDAELEAQRSADASCTQLKEFAAAAGEVGGHFDAAASWATLTAALQLAVLPSDSAPYKTAANPIIEAIATCETAVAADVNLRRDRASQATIGIDADRKALVDRQKAHISRVDEVQQAEARENAAVALTAAEINGLPVGPRNMLPSEVIDITADSVHEATTAVAASKAEMESLTESLERVRREAADVLNQQRRLDQEVNQLLDNPLSDLRNALGNWARALGRAVDYLEDGDCLIPDAPKGRGIGDAREFVARLNDATAAANSKLTGACAAHTLVANNAIASIKVEVEKLPDIPEIAETVDWNTSQAVRPLIVAMANARKDAERLRAAQGEATAQVQQAADLDFAIAAGQARHAALEVLKKELVDAKFLGHLTTLNTKTLLGIASSLLGKLTEDQFGFAPNCDIVSRGSQVAHSANRLSGGEKFLASLALALALAELHSLSGPRLGSLFLDEGFATLDTEALHSALEVLRAQTGEDRMVMVISHLHAVAEAVDDVLWVERPTGGSSTARWLTVDERDALINADLASGLQSLT</sequence>
<comment type="caution">
    <text evidence="7">The sequence shown here is derived from an EMBL/GenBank/DDBJ whole genome shotgun (WGS) entry which is preliminary data.</text>
</comment>
<dbReference type="Pfam" id="PF13558">
    <property type="entry name" value="SbcC_Walker_B"/>
    <property type="match status" value="1"/>
</dbReference>
<organism evidence="7 8">
    <name type="scientific">Nocardia gamkensis</name>
    <dbReference type="NCBI Taxonomy" id="352869"/>
    <lineage>
        <taxon>Bacteria</taxon>
        <taxon>Bacillati</taxon>
        <taxon>Actinomycetota</taxon>
        <taxon>Actinomycetes</taxon>
        <taxon>Mycobacteriales</taxon>
        <taxon>Nocardiaceae</taxon>
        <taxon>Nocardia</taxon>
    </lineage>
</organism>
<dbReference type="GO" id="GO:0016887">
    <property type="term" value="F:ATP hydrolysis activity"/>
    <property type="evidence" value="ECO:0007669"/>
    <property type="project" value="InterPro"/>
</dbReference>
<evidence type="ECO:0000256" key="5">
    <source>
        <dbReference type="SAM" id="MobiDB-lite"/>
    </source>
</evidence>
<feature type="coiled-coil region" evidence="4">
    <location>
        <begin position="401"/>
        <end position="449"/>
    </location>
</feature>
<dbReference type="Pfam" id="PF13476">
    <property type="entry name" value="AAA_23"/>
    <property type="match status" value="1"/>
</dbReference>
<dbReference type="GO" id="GO:0006302">
    <property type="term" value="P:double-strand break repair"/>
    <property type="evidence" value="ECO:0007669"/>
    <property type="project" value="InterPro"/>
</dbReference>
<comment type="subunit">
    <text evidence="2">Heterodimer of SbcC and SbcD.</text>
</comment>
<protein>
    <recommendedName>
        <fullName evidence="3">Nuclease SbcCD subunit C</fullName>
    </recommendedName>
</protein>
<dbReference type="InterPro" id="IPR038729">
    <property type="entry name" value="Rad50/SbcC_AAA"/>
</dbReference>
<dbReference type="Proteomes" id="UP000540698">
    <property type="component" value="Unassembled WGS sequence"/>
</dbReference>
<feature type="coiled-coil region" evidence="4">
    <location>
        <begin position="691"/>
        <end position="732"/>
    </location>
</feature>
<dbReference type="SUPFAM" id="SSF52540">
    <property type="entry name" value="P-loop containing nucleoside triphosphate hydrolases"/>
    <property type="match status" value="1"/>
</dbReference>
<dbReference type="InterPro" id="IPR027417">
    <property type="entry name" value="P-loop_NTPase"/>
</dbReference>
<dbReference type="PANTHER" id="PTHR32114">
    <property type="entry name" value="ABC TRANSPORTER ABCH.3"/>
    <property type="match status" value="1"/>
</dbReference>
<comment type="similarity">
    <text evidence="1">Belongs to the SMC family. SbcC subfamily.</text>
</comment>
<name>A0A7X6R772_9NOCA</name>
<dbReference type="EMBL" id="JAAXOS010000029">
    <property type="protein sequence ID" value="NKY31299.1"/>
    <property type="molecule type" value="Genomic_DNA"/>
</dbReference>
<evidence type="ECO:0000256" key="3">
    <source>
        <dbReference type="ARBA" id="ARBA00013368"/>
    </source>
</evidence>
<keyword evidence="8" id="KW-1185">Reference proteome</keyword>
<evidence type="ECO:0000313" key="8">
    <source>
        <dbReference type="Proteomes" id="UP000540698"/>
    </source>
</evidence>
<evidence type="ECO:0000313" key="7">
    <source>
        <dbReference type="EMBL" id="NKY31299.1"/>
    </source>
</evidence>